<evidence type="ECO:0000256" key="1">
    <source>
        <dbReference type="SAM" id="MobiDB-lite"/>
    </source>
</evidence>
<evidence type="ECO:0000313" key="2">
    <source>
        <dbReference type="EMBL" id="CEO96084.1"/>
    </source>
</evidence>
<keyword evidence="3" id="KW-1185">Reference proteome</keyword>
<accession>A0A0G4ILR2</accession>
<feature type="region of interest" description="Disordered" evidence="1">
    <location>
        <begin position="95"/>
        <end position="123"/>
    </location>
</feature>
<organism evidence="2 3">
    <name type="scientific">Plasmodiophora brassicae</name>
    <name type="common">Clubroot disease agent</name>
    <dbReference type="NCBI Taxonomy" id="37360"/>
    <lineage>
        <taxon>Eukaryota</taxon>
        <taxon>Sar</taxon>
        <taxon>Rhizaria</taxon>
        <taxon>Endomyxa</taxon>
        <taxon>Phytomyxea</taxon>
        <taxon>Plasmodiophorida</taxon>
        <taxon>Plasmodiophoridae</taxon>
        <taxon>Plasmodiophora</taxon>
    </lineage>
</organism>
<reference evidence="2 3" key="1">
    <citation type="submission" date="2015-02" db="EMBL/GenBank/DDBJ databases">
        <authorList>
            <person name="Chooi Y.-H."/>
        </authorList>
    </citation>
    <scope>NUCLEOTIDE SEQUENCE [LARGE SCALE GENOMIC DNA]</scope>
    <source>
        <strain evidence="2">E3</strain>
    </source>
</reference>
<feature type="compositionally biased region" description="Polar residues" evidence="1">
    <location>
        <begin position="95"/>
        <end position="106"/>
    </location>
</feature>
<proteinExistence type="predicted"/>
<gene>
    <name evidence="2" type="ORF">PBRA_004774</name>
</gene>
<dbReference type="PANTHER" id="PTHR12507">
    <property type="entry name" value="REDUCED GROWTH PHENOTYPE 1 RGP1, YEAST -RELATED"/>
    <property type="match status" value="1"/>
</dbReference>
<dbReference type="Proteomes" id="UP000039324">
    <property type="component" value="Unassembled WGS sequence"/>
</dbReference>
<protein>
    <submittedName>
        <fullName evidence="2">Uncharacterized protein</fullName>
    </submittedName>
</protein>
<dbReference type="AlphaFoldDB" id="A0A0G4ILR2"/>
<dbReference type="InterPro" id="IPR014848">
    <property type="entry name" value="Rgp1"/>
</dbReference>
<name>A0A0G4ILR2_PLABS</name>
<evidence type="ECO:0000313" key="3">
    <source>
        <dbReference type="Proteomes" id="UP000039324"/>
    </source>
</evidence>
<sequence length="374" mass="42338">MAVSVRIVGRGYVNRSIDFVVFESARVDLVTNGRLDWEMRLPDDVDLPASHHRGVALRFVYFVEVELGHPDNEQAIRKFRVPLCVRASVATFSNARPSSPYTTQWSRIVERPDDSNGWDGGRGTLAVPEGASESDSMMEQRLAQLEARLRAEFDGRGMKQPEADWHWLNSSSHAIEEDDDDTEQARAMVPQSFRIDFLEKPIVKLLLVQDRFQLGDVVRGQFLFEQENAIPCLFVCIKLACREFDRSEDVVQRSNVVWAQHREACDGVPSLEFGLPLPVGPEACANYHSDTVYLQWVLEFQFVLPKDGVGDSPAGTTRWNLDQLTQAVDGDKSTDQFDLLRWELPLTVHPEPAERQPSSTAMSFFVHPHELPST</sequence>
<dbReference type="EMBL" id="CDSF01000046">
    <property type="protein sequence ID" value="CEO96084.1"/>
    <property type="molecule type" value="Genomic_DNA"/>
</dbReference>